<protein>
    <recommendedName>
        <fullName evidence="4 12">Biotin carboxylase</fullName>
        <ecNumber evidence="4 12">6.3.4.14</ecNumber>
    </recommendedName>
    <alternativeName>
        <fullName evidence="12">Acetyl-coenzyme A carboxylase biotin carboxylase subunit A</fullName>
    </alternativeName>
</protein>
<dbReference type="InterPro" id="IPR011054">
    <property type="entry name" value="Rudment_hybrid_motif"/>
</dbReference>
<dbReference type="NCBIfam" id="TIGR00514">
    <property type="entry name" value="accC"/>
    <property type="match status" value="1"/>
</dbReference>
<dbReference type="PROSITE" id="PS50979">
    <property type="entry name" value="BC"/>
    <property type="match status" value="1"/>
</dbReference>
<evidence type="ECO:0000313" key="16">
    <source>
        <dbReference type="Proteomes" id="UP001519306"/>
    </source>
</evidence>
<evidence type="ECO:0000256" key="4">
    <source>
        <dbReference type="ARBA" id="ARBA00013263"/>
    </source>
</evidence>
<evidence type="ECO:0000256" key="12">
    <source>
        <dbReference type="RuleBase" id="RU365063"/>
    </source>
</evidence>
<evidence type="ECO:0000256" key="3">
    <source>
        <dbReference type="ARBA" id="ARBA00011750"/>
    </source>
</evidence>
<evidence type="ECO:0000256" key="1">
    <source>
        <dbReference type="ARBA" id="ARBA00003761"/>
    </source>
</evidence>
<evidence type="ECO:0000259" key="13">
    <source>
        <dbReference type="PROSITE" id="PS50975"/>
    </source>
</evidence>
<dbReference type="InterPro" id="IPR051602">
    <property type="entry name" value="ACC_Biotin_Carboxylase"/>
</dbReference>
<comment type="caution">
    <text evidence="15">The sequence shown here is derived from an EMBL/GenBank/DDBJ whole genome shotgun (WGS) entry which is preliminary data.</text>
</comment>
<keyword evidence="12" id="KW-0443">Lipid metabolism</keyword>
<dbReference type="PROSITE" id="PS00867">
    <property type="entry name" value="CPSASE_2"/>
    <property type="match status" value="1"/>
</dbReference>
<dbReference type="Pfam" id="PF02785">
    <property type="entry name" value="Biotin_carb_C"/>
    <property type="match status" value="1"/>
</dbReference>
<comment type="pathway">
    <text evidence="2 12">Lipid metabolism; malonyl-CoA biosynthesis; malonyl-CoA from acetyl-CoA: step 1/1.</text>
</comment>
<dbReference type="InterPro" id="IPR005482">
    <property type="entry name" value="Biotin_COase_C"/>
</dbReference>
<comment type="catalytic activity">
    <reaction evidence="10 12">
        <text>N(6)-biotinyl-L-lysyl-[protein] + hydrogencarbonate + ATP = N(6)-carboxybiotinyl-L-lysyl-[protein] + ADP + phosphate + H(+)</text>
        <dbReference type="Rhea" id="RHEA:13501"/>
        <dbReference type="Rhea" id="RHEA-COMP:10505"/>
        <dbReference type="Rhea" id="RHEA-COMP:10506"/>
        <dbReference type="ChEBI" id="CHEBI:15378"/>
        <dbReference type="ChEBI" id="CHEBI:17544"/>
        <dbReference type="ChEBI" id="CHEBI:30616"/>
        <dbReference type="ChEBI" id="CHEBI:43474"/>
        <dbReference type="ChEBI" id="CHEBI:83144"/>
        <dbReference type="ChEBI" id="CHEBI:83145"/>
        <dbReference type="ChEBI" id="CHEBI:456216"/>
        <dbReference type="EC" id="6.3.4.14"/>
    </reaction>
</comment>
<dbReference type="RefSeq" id="WP_210059976.1">
    <property type="nucleotide sequence ID" value="NZ_JAGGLJ010000002.1"/>
</dbReference>
<evidence type="ECO:0000313" key="15">
    <source>
        <dbReference type="EMBL" id="MBP2024667.1"/>
    </source>
</evidence>
<dbReference type="InterPro" id="IPR011764">
    <property type="entry name" value="Biotin_carboxylation_dom"/>
</dbReference>
<evidence type="ECO:0000256" key="8">
    <source>
        <dbReference type="ARBA" id="ARBA00022840"/>
    </source>
</evidence>
<dbReference type="PANTHER" id="PTHR48095">
    <property type="entry name" value="PYRUVATE CARBOXYLASE SUBUNIT A"/>
    <property type="match status" value="1"/>
</dbReference>
<dbReference type="InterPro" id="IPR004549">
    <property type="entry name" value="Acetyl_CoA_COase_biotin_COase"/>
</dbReference>
<evidence type="ECO:0000256" key="5">
    <source>
        <dbReference type="ARBA" id="ARBA00022598"/>
    </source>
</evidence>
<dbReference type="PROSITE" id="PS50975">
    <property type="entry name" value="ATP_GRASP"/>
    <property type="match status" value="1"/>
</dbReference>
<gene>
    <name evidence="15" type="ORF">J2Z71_000183</name>
</gene>
<dbReference type="InterPro" id="IPR005481">
    <property type="entry name" value="BC-like_N"/>
</dbReference>
<feature type="domain" description="Biotin carboxylation" evidence="14">
    <location>
        <begin position="1"/>
        <end position="445"/>
    </location>
</feature>
<dbReference type="GO" id="GO:0003989">
    <property type="term" value="F:acetyl-CoA carboxylase activity"/>
    <property type="evidence" value="ECO:0007669"/>
    <property type="project" value="UniProtKB-EC"/>
</dbReference>
<evidence type="ECO:0000256" key="9">
    <source>
        <dbReference type="ARBA" id="ARBA00022842"/>
    </source>
</evidence>
<keyword evidence="12" id="KW-0444">Lipid biosynthesis</keyword>
<comment type="subunit">
    <text evidence="3 12">Acetyl-CoA carboxylase is a heterohexamer of biotin carboxyl carrier protein, biotin carboxylase and the two subunits of carboxyl transferase in a 2:2 complex.</text>
</comment>
<evidence type="ECO:0000259" key="14">
    <source>
        <dbReference type="PROSITE" id="PS50979"/>
    </source>
</evidence>
<reference evidence="15 16" key="1">
    <citation type="submission" date="2021-03" db="EMBL/GenBank/DDBJ databases">
        <title>Genomic Encyclopedia of Type Strains, Phase IV (KMG-IV): sequencing the most valuable type-strain genomes for metagenomic binning, comparative biology and taxonomic classification.</title>
        <authorList>
            <person name="Goeker M."/>
        </authorList>
    </citation>
    <scope>NUCLEOTIDE SEQUENCE [LARGE SCALE GENOMIC DNA]</scope>
    <source>
        <strain evidence="15 16">DSM 27563</strain>
    </source>
</reference>
<dbReference type="InterPro" id="IPR011761">
    <property type="entry name" value="ATP-grasp"/>
</dbReference>
<keyword evidence="7 11" id="KW-0547">Nucleotide-binding</keyword>
<feature type="domain" description="ATP-grasp" evidence="13">
    <location>
        <begin position="120"/>
        <end position="316"/>
    </location>
</feature>
<dbReference type="Pfam" id="PF02786">
    <property type="entry name" value="CPSase_L_D2"/>
    <property type="match status" value="1"/>
</dbReference>
<dbReference type="InterPro" id="IPR016185">
    <property type="entry name" value="PreATP-grasp_dom_sf"/>
</dbReference>
<keyword evidence="9" id="KW-0460">Magnesium</keyword>
<proteinExistence type="predicted"/>
<evidence type="ECO:0000256" key="6">
    <source>
        <dbReference type="ARBA" id="ARBA00022723"/>
    </source>
</evidence>
<keyword evidence="6" id="KW-0479">Metal-binding</keyword>
<name>A0ABS4KA62_9FIRM</name>
<sequence>MLKKVLIANRGEIAVRIIRACKELNIKTVAVYSTEDKDSLHVKLADEAICIGSARSKDSYLNETNILSSAINLKCDGIHPGYGFLSENYKFAKKVEENGMKFIGPSADIIEMMGDKIKAKELMKKNNVPIVPGSDGEVEDIDSAREIVNNIGLPILIKASGGGGGRGMRRVYKIEDLDKEFSEAKKEAIAAFNNGEMYIEKLIENPKHVEVQILADDYGNVISLGERDCSIQRKNQKLLEESPYNTLSDEIRDQMYKSAIIAARSCNYTNAGTVEFVLDNDKFYFIEMNTRIQVEHPVTEMVTGIDLVKEQLKIASEIPLSIKQSDININTHSIECRINSENPLKGFLPAAGKVDFLNLPGGRNVRFDTYLYNGCKISPYYDSMVGKLIVSDESRSGAIIKLKEALKELKILGINTNIELQNSIISNNDFINGDYDTSFIEKNLDKLLAVE</sequence>
<dbReference type="PANTHER" id="PTHR48095:SF2">
    <property type="entry name" value="BIOTIN CARBOXYLASE, CHLOROPLASTIC"/>
    <property type="match status" value="1"/>
</dbReference>
<comment type="function">
    <text evidence="1 12">This protein is a component of the acetyl coenzyme A carboxylase complex; first, biotin carboxylase catalyzes the carboxylation of the carrier protein and then the transcarboxylase transfers the carboxyl group to form malonyl-CoA.</text>
</comment>
<dbReference type="InterPro" id="IPR005479">
    <property type="entry name" value="CPAse_ATP-bd"/>
</dbReference>
<evidence type="ECO:0000256" key="11">
    <source>
        <dbReference type="PROSITE-ProRule" id="PRU00409"/>
    </source>
</evidence>
<dbReference type="NCBIfam" id="NF006367">
    <property type="entry name" value="PRK08591.1"/>
    <property type="match status" value="1"/>
</dbReference>
<keyword evidence="12" id="KW-0092">Biotin</keyword>
<dbReference type="GO" id="GO:0004075">
    <property type="term" value="F:biotin carboxylase activity"/>
    <property type="evidence" value="ECO:0007669"/>
    <property type="project" value="UniProtKB-EC"/>
</dbReference>
<dbReference type="SUPFAM" id="SSF51246">
    <property type="entry name" value="Rudiment single hybrid motif"/>
    <property type="match status" value="1"/>
</dbReference>
<dbReference type="EMBL" id="JAGGLJ010000002">
    <property type="protein sequence ID" value="MBP2024667.1"/>
    <property type="molecule type" value="Genomic_DNA"/>
</dbReference>
<keyword evidence="16" id="KW-1185">Reference proteome</keyword>
<dbReference type="SMART" id="SM00878">
    <property type="entry name" value="Biotin_carb_C"/>
    <property type="match status" value="1"/>
</dbReference>
<dbReference type="EC" id="6.3.4.14" evidence="4 12"/>
<keyword evidence="12" id="KW-0275">Fatty acid biosynthesis</keyword>
<dbReference type="Proteomes" id="UP001519306">
    <property type="component" value="Unassembled WGS sequence"/>
</dbReference>
<evidence type="ECO:0000256" key="2">
    <source>
        <dbReference type="ARBA" id="ARBA00004956"/>
    </source>
</evidence>
<dbReference type="SUPFAM" id="SSF56059">
    <property type="entry name" value="Glutathione synthetase ATP-binding domain-like"/>
    <property type="match status" value="1"/>
</dbReference>
<dbReference type="Gene3D" id="3.30.470.20">
    <property type="entry name" value="ATP-grasp fold, B domain"/>
    <property type="match status" value="1"/>
</dbReference>
<evidence type="ECO:0000256" key="10">
    <source>
        <dbReference type="ARBA" id="ARBA00048600"/>
    </source>
</evidence>
<dbReference type="Pfam" id="PF00289">
    <property type="entry name" value="Biotin_carb_N"/>
    <property type="match status" value="1"/>
</dbReference>
<organism evidence="15 16">
    <name type="scientific">Peptoniphilus stercorisuis</name>
    <dbReference type="NCBI Taxonomy" id="1436965"/>
    <lineage>
        <taxon>Bacteria</taxon>
        <taxon>Bacillati</taxon>
        <taxon>Bacillota</taxon>
        <taxon>Tissierellia</taxon>
        <taxon>Tissierellales</taxon>
        <taxon>Peptoniphilaceae</taxon>
        <taxon>Peptoniphilus</taxon>
    </lineage>
</organism>
<dbReference type="SUPFAM" id="SSF52440">
    <property type="entry name" value="PreATP-grasp domain"/>
    <property type="match status" value="1"/>
</dbReference>
<accession>A0ABS4KA62</accession>
<keyword evidence="12" id="KW-0276">Fatty acid metabolism</keyword>
<evidence type="ECO:0000256" key="7">
    <source>
        <dbReference type="ARBA" id="ARBA00022741"/>
    </source>
</evidence>
<keyword evidence="8 11" id="KW-0067">ATP-binding</keyword>
<keyword evidence="5 12" id="KW-0436">Ligase</keyword>